<feature type="domain" description="HD Cas3-type" evidence="7">
    <location>
        <begin position="18"/>
        <end position="220"/>
    </location>
</feature>
<dbReference type="Proteomes" id="UP001597568">
    <property type="component" value="Unassembled WGS sequence"/>
</dbReference>
<keyword evidence="8" id="KW-0255">Endonuclease</keyword>
<sequence length="534" mass="61113">MNYIARISEKKTDETDDVIYREQSLKQHLQGAESLGKRYGQGIQLEKLTGLTCLLHDLGKYSDAFQQYIRNNVYGTGEQLKRGSVRHAFAGGHFLFRNINDQYVKLDKEHTNRVLECMANAIYSHHGNLKNAINPDGQSELANKKLEVVDEYDVIEQRFFEEVYTQDFMQQYITEAVEEFHEKLNELIVSKKVVSNDDIEAYTALITKFLFSAVIDADRTDSRCFEEQEQAAEGAADWASFEEKLNAYLASLKSENASNKITALREKMSDECFQFGQQPTGIYTLSIPTGGGKTLASLRFAFQHAQKQQKKRIIYVVPYTTIIEQNADTVREFIPKEAVLEHHSNVMDFENDEEQEDKGDALVQQKLKQAKDNWDSPIIFTTMVQFLNTFYDGASRNTRRLHNLAESIVIFDEVQAVPTKCLGMFNKAMWFMKNSLHTTSVLCTATQPALDTLKNNVQVDAEMIQQLDSVIEAFKRTNIVPLLKESFNTEKLATFVEQKMTEVTSVLIILNRRIVILSAPLKINKKRPIQYEPV</sequence>
<evidence type="ECO:0000259" key="7">
    <source>
        <dbReference type="PROSITE" id="PS51643"/>
    </source>
</evidence>
<evidence type="ECO:0000259" key="6">
    <source>
        <dbReference type="PROSITE" id="PS51192"/>
    </source>
</evidence>
<dbReference type="InterPro" id="IPR027417">
    <property type="entry name" value="P-loop_NTPase"/>
</dbReference>
<accession>A0ABW5Y494</accession>
<comment type="similarity">
    <text evidence="2">In the central section; belongs to the CRISPR-associated helicase Cas3 family.</text>
</comment>
<dbReference type="InterPro" id="IPR011545">
    <property type="entry name" value="DEAD/DEAH_box_helicase_dom"/>
</dbReference>
<evidence type="ECO:0000256" key="5">
    <source>
        <dbReference type="ARBA" id="ARBA00023118"/>
    </source>
</evidence>
<dbReference type="Pfam" id="PF00270">
    <property type="entry name" value="DEAD"/>
    <property type="match status" value="1"/>
</dbReference>
<dbReference type="NCBIfam" id="TIGR01596">
    <property type="entry name" value="cas3_HD"/>
    <property type="match status" value="1"/>
</dbReference>
<dbReference type="SMART" id="SM00487">
    <property type="entry name" value="DEXDc"/>
    <property type="match status" value="1"/>
</dbReference>
<evidence type="ECO:0000256" key="4">
    <source>
        <dbReference type="ARBA" id="ARBA00022801"/>
    </source>
</evidence>
<gene>
    <name evidence="8" type="ORF">ACFSY7_15885</name>
</gene>
<organism evidence="8 9">
    <name type="scientific">Kurthia populi</name>
    <dbReference type="NCBI Taxonomy" id="1562132"/>
    <lineage>
        <taxon>Bacteria</taxon>
        <taxon>Bacillati</taxon>
        <taxon>Bacillota</taxon>
        <taxon>Bacilli</taxon>
        <taxon>Bacillales</taxon>
        <taxon>Caryophanaceae</taxon>
        <taxon>Kurthia</taxon>
    </lineage>
</organism>
<dbReference type="InterPro" id="IPR006483">
    <property type="entry name" value="CRISPR-assoc_Cas3_HD"/>
</dbReference>
<evidence type="ECO:0000256" key="3">
    <source>
        <dbReference type="ARBA" id="ARBA00022723"/>
    </source>
</evidence>
<evidence type="ECO:0000313" key="9">
    <source>
        <dbReference type="Proteomes" id="UP001597568"/>
    </source>
</evidence>
<feature type="domain" description="Helicase ATP-binding" evidence="6">
    <location>
        <begin position="274"/>
        <end position="465"/>
    </location>
</feature>
<evidence type="ECO:0000256" key="2">
    <source>
        <dbReference type="ARBA" id="ARBA00009046"/>
    </source>
</evidence>
<dbReference type="SUPFAM" id="SSF52540">
    <property type="entry name" value="P-loop containing nucleoside triphosphate hydrolases"/>
    <property type="match status" value="1"/>
</dbReference>
<proteinExistence type="inferred from homology"/>
<evidence type="ECO:0000313" key="8">
    <source>
        <dbReference type="EMBL" id="MFD2869973.1"/>
    </source>
</evidence>
<keyword evidence="8" id="KW-0540">Nuclease</keyword>
<protein>
    <submittedName>
        <fullName evidence="8">CRISPR-associated endonuclease Cas3</fullName>
    </submittedName>
</protein>
<evidence type="ECO:0000256" key="1">
    <source>
        <dbReference type="ARBA" id="ARBA00006847"/>
    </source>
</evidence>
<dbReference type="CDD" id="cd17930">
    <property type="entry name" value="DEXHc_cas3"/>
    <property type="match status" value="1"/>
</dbReference>
<dbReference type="RefSeq" id="WP_380148634.1">
    <property type="nucleotide sequence ID" value="NZ_JBHUOR010000132.1"/>
</dbReference>
<keyword evidence="9" id="KW-1185">Reference proteome</keyword>
<dbReference type="InterPro" id="IPR038257">
    <property type="entry name" value="CRISPR-assoc_Cas3_HD_sf"/>
</dbReference>
<reference evidence="9" key="1">
    <citation type="journal article" date="2019" name="Int. J. Syst. Evol. Microbiol.">
        <title>The Global Catalogue of Microorganisms (GCM) 10K type strain sequencing project: providing services to taxonomists for standard genome sequencing and annotation.</title>
        <authorList>
            <consortium name="The Broad Institute Genomics Platform"/>
            <consortium name="The Broad Institute Genome Sequencing Center for Infectious Disease"/>
            <person name="Wu L."/>
            <person name="Ma J."/>
        </authorList>
    </citation>
    <scope>NUCLEOTIDE SEQUENCE [LARGE SCALE GENOMIC DNA]</scope>
    <source>
        <strain evidence="9">KCTC 33522</strain>
    </source>
</reference>
<comment type="caution">
    <text evidence="8">The sequence shown here is derived from an EMBL/GenBank/DDBJ whole genome shotgun (WGS) entry which is preliminary data.</text>
</comment>
<dbReference type="InterPro" id="IPR014001">
    <property type="entry name" value="Helicase_ATP-bd"/>
</dbReference>
<keyword evidence="5" id="KW-0051">Antiviral defense</keyword>
<dbReference type="Gene3D" id="3.40.50.300">
    <property type="entry name" value="P-loop containing nucleotide triphosphate hydrolases"/>
    <property type="match status" value="1"/>
</dbReference>
<dbReference type="Pfam" id="PF18019">
    <property type="entry name" value="Cas3_HD"/>
    <property type="match status" value="1"/>
</dbReference>
<dbReference type="EMBL" id="JBHUOR010000132">
    <property type="protein sequence ID" value="MFD2869973.1"/>
    <property type="molecule type" value="Genomic_DNA"/>
</dbReference>
<comment type="similarity">
    <text evidence="1">In the N-terminal section; belongs to the CRISPR-associated nuclease Cas3-HD family.</text>
</comment>
<dbReference type="Gene3D" id="1.10.3210.30">
    <property type="match status" value="1"/>
</dbReference>
<dbReference type="CDD" id="cd09641">
    <property type="entry name" value="Cas3''_I"/>
    <property type="match status" value="1"/>
</dbReference>
<keyword evidence="3" id="KW-0479">Metal-binding</keyword>
<name>A0ABW5Y494_9BACL</name>
<keyword evidence="4" id="KW-0378">Hydrolase</keyword>
<dbReference type="GO" id="GO:0004519">
    <property type="term" value="F:endonuclease activity"/>
    <property type="evidence" value="ECO:0007669"/>
    <property type="project" value="UniProtKB-KW"/>
</dbReference>
<dbReference type="PROSITE" id="PS51643">
    <property type="entry name" value="HD_CAS3"/>
    <property type="match status" value="1"/>
</dbReference>
<dbReference type="PROSITE" id="PS51192">
    <property type="entry name" value="HELICASE_ATP_BIND_1"/>
    <property type="match status" value="1"/>
</dbReference>